<dbReference type="GO" id="GO:0032259">
    <property type="term" value="P:methylation"/>
    <property type="evidence" value="ECO:0007669"/>
    <property type="project" value="UniProtKB-KW"/>
</dbReference>
<name>A0A841SZH3_9BACL</name>
<organism evidence="3 4">
    <name type="scientific">Cohnella thailandensis</name>
    <dbReference type="NCBI Taxonomy" id="557557"/>
    <lineage>
        <taxon>Bacteria</taxon>
        <taxon>Bacillati</taxon>
        <taxon>Bacillota</taxon>
        <taxon>Bacilli</taxon>
        <taxon>Bacillales</taxon>
        <taxon>Paenibacillaceae</taxon>
        <taxon>Cohnella</taxon>
    </lineage>
</organism>
<evidence type="ECO:0000313" key="3">
    <source>
        <dbReference type="EMBL" id="MBB6636269.1"/>
    </source>
</evidence>
<dbReference type="PANTHER" id="PTHR12049">
    <property type="entry name" value="PROTEIN ARGININE METHYLTRANSFERASE NDUFAF7, MITOCHONDRIAL"/>
    <property type="match status" value="1"/>
</dbReference>
<proteinExistence type="predicted"/>
<evidence type="ECO:0000256" key="2">
    <source>
        <dbReference type="ARBA" id="ARBA00022679"/>
    </source>
</evidence>
<keyword evidence="1 3" id="KW-0489">Methyltransferase</keyword>
<evidence type="ECO:0000313" key="4">
    <source>
        <dbReference type="Proteomes" id="UP000535838"/>
    </source>
</evidence>
<dbReference type="AlphaFoldDB" id="A0A841SZH3"/>
<comment type="caution">
    <text evidence="3">The sequence shown here is derived from an EMBL/GenBank/DDBJ whole genome shotgun (WGS) entry which is preliminary data.</text>
</comment>
<reference evidence="3 4" key="1">
    <citation type="submission" date="2020-08" db="EMBL/GenBank/DDBJ databases">
        <title>Cohnella phylogeny.</title>
        <authorList>
            <person name="Dunlap C."/>
        </authorList>
    </citation>
    <scope>NUCLEOTIDE SEQUENCE [LARGE SCALE GENOMIC DNA]</scope>
    <source>
        <strain evidence="3 4">DSM 25241</strain>
    </source>
</reference>
<dbReference type="InterPro" id="IPR029063">
    <property type="entry name" value="SAM-dependent_MTases_sf"/>
</dbReference>
<dbReference type="GO" id="GO:0035243">
    <property type="term" value="F:protein-arginine omega-N symmetric methyltransferase activity"/>
    <property type="evidence" value="ECO:0007669"/>
    <property type="project" value="TreeGrafter"/>
</dbReference>
<dbReference type="RefSeq" id="WP_185121483.1">
    <property type="nucleotide sequence ID" value="NZ_JACJVQ010000017.1"/>
</dbReference>
<dbReference type="Pfam" id="PF02636">
    <property type="entry name" value="Methyltransf_28"/>
    <property type="match status" value="1"/>
</dbReference>
<dbReference type="SUPFAM" id="SSF53335">
    <property type="entry name" value="S-adenosyl-L-methionine-dependent methyltransferases"/>
    <property type="match status" value="1"/>
</dbReference>
<dbReference type="InterPro" id="IPR038375">
    <property type="entry name" value="NDUFAF7_sf"/>
</dbReference>
<dbReference type="Gene3D" id="3.40.50.12710">
    <property type="match status" value="1"/>
</dbReference>
<accession>A0A841SZH3</accession>
<dbReference type="Proteomes" id="UP000535838">
    <property type="component" value="Unassembled WGS sequence"/>
</dbReference>
<protein>
    <submittedName>
        <fullName evidence="3">SAM-dependent methyltransferase</fullName>
    </submittedName>
</protein>
<keyword evidence="4" id="KW-1185">Reference proteome</keyword>
<dbReference type="EMBL" id="JACJVQ010000017">
    <property type="protein sequence ID" value="MBB6636269.1"/>
    <property type="molecule type" value="Genomic_DNA"/>
</dbReference>
<sequence>MTEPIVRVLREKIKASEHVGVTEEGREARGISFRDYMDVCLYDPLHGYYSGGKARVGREGDFYTSSYIGEAFSECLTRRLAELADEHFGGEEPVRVIDWGGGTGWLAAQLLSAWEAGGERRFELTVVDGNPSHREQAVRSLEPHIGQGRAFVLSPEEAEGRDWSRCCVIVIGNELLDAMPVHRVVRKEGQLREWGVSWDELHCRLIPCLLELPAWLAERMDRDRILVREGQTAEVGADAGRWLAKLASSLGRALLVFIDYGDESEELTAEHRMNGTLVCYRNHIARDNPLEAPGEQDLTAHVNFTGLRAAAREAGLKELWYGTQLRFLMESGVLRSLVPLSSADPFHPDARRNRAIRQLLLSDAMSELFKVQIFRKGLAE</sequence>
<dbReference type="PANTHER" id="PTHR12049:SF7">
    <property type="entry name" value="PROTEIN ARGININE METHYLTRANSFERASE NDUFAF7, MITOCHONDRIAL"/>
    <property type="match status" value="1"/>
</dbReference>
<keyword evidence="2 3" id="KW-0808">Transferase</keyword>
<evidence type="ECO:0000256" key="1">
    <source>
        <dbReference type="ARBA" id="ARBA00022603"/>
    </source>
</evidence>
<gene>
    <name evidence="3" type="ORF">H7B67_19270</name>
</gene>
<dbReference type="InterPro" id="IPR003788">
    <property type="entry name" value="NDUFAF7"/>
</dbReference>